<organism evidence="3 4">
    <name type="scientific">Cryobacterium cryoconiti</name>
    <dbReference type="NCBI Taxonomy" id="1259239"/>
    <lineage>
        <taxon>Bacteria</taxon>
        <taxon>Bacillati</taxon>
        <taxon>Actinomycetota</taxon>
        <taxon>Actinomycetes</taxon>
        <taxon>Micrococcales</taxon>
        <taxon>Microbacteriaceae</taxon>
        <taxon>Cryobacterium</taxon>
    </lineage>
</organism>
<evidence type="ECO:0000259" key="2">
    <source>
        <dbReference type="Pfam" id="PF02720"/>
    </source>
</evidence>
<dbReference type="OrthoDB" id="3261064at2"/>
<name>A0A4Y8JZ86_9MICO</name>
<dbReference type="AlphaFoldDB" id="A0A4Y8JZ86"/>
<feature type="compositionally biased region" description="Pro residues" evidence="1">
    <location>
        <begin position="53"/>
        <end position="62"/>
    </location>
</feature>
<dbReference type="Pfam" id="PF02720">
    <property type="entry name" value="DUF222"/>
    <property type="match status" value="1"/>
</dbReference>
<proteinExistence type="predicted"/>
<dbReference type="InterPro" id="IPR003615">
    <property type="entry name" value="HNH_nuc"/>
</dbReference>
<reference evidence="3 4" key="1">
    <citation type="submission" date="2019-03" db="EMBL/GenBank/DDBJ databases">
        <title>Genomics of glacier-inhabiting Cryobacterium strains.</title>
        <authorList>
            <person name="Liu Q."/>
            <person name="Xin Y.-H."/>
        </authorList>
    </citation>
    <scope>NUCLEOTIDE SEQUENCE [LARGE SCALE GENOMIC DNA]</scope>
    <source>
        <strain evidence="3 4">TMT1-51</strain>
    </source>
</reference>
<keyword evidence="3" id="KW-0255">Endonuclease</keyword>
<protein>
    <submittedName>
        <fullName evidence="3">HNH endonuclease</fullName>
    </submittedName>
</protein>
<feature type="region of interest" description="Disordered" evidence="1">
    <location>
        <begin position="32"/>
        <end position="64"/>
    </location>
</feature>
<keyword evidence="3" id="KW-0540">Nuclease</keyword>
<comment type="caution">
    <text evidence="3">The sequence shown here is derived from an EMBL/GenBank/DDBJ whole genome shotgun (WGS) entry which is preliminary data.</text>
</comment>
<keyword evidence="4" id="KW-1185">Reference proteome</keyword>
<dbReference type="PROSITE" id="PS51257">
    <property type="entry name" value="PROKAR_LIPOPROTEIN"/>
    <property type="match status" value="1"/>
</dbReference>
<evidence type="ECO:0000313" key="4">
    <source>
        <dbReference type="Proteomes" id="UP000297472"/>
    </source>
</evidence>
<gene>
    <name evidence="3" type="ORF">E3T49_00310</name>
</gene>
<dbReference type="GO" id="GO:0004519">
    <property type="term" value="F:endonuclease activity"/>
    <property type="evidence" value="ECO:0007669"/>
    <property type="project" value="UniProtKB-KW"/>
</dbReference>
<dbReference type="Proteomes" id="UP000297472">
    <property type="component" value="Unassembled WGS sequence"/>
</dbReference>
<feature type="domain" description="DUF222" evidence="2">
    <location>
        <begin position="133"/>
        <end position="426"/>
    </location>
</feature>
<dbReference type="CDD" id="cd00085">
    <property type="entry name" value="HNHc"/>
    <property type="match status" value="1"/>
</dbReference>
<feature type="region of interest" description="Disordered" evidence="1">
    <location>
        <begin position="500"/>
        <end position="540"/>
    </location>
</feature>
<feature type="compositionally biased region" description="Basic and acidic residues" evidence="1">
    <location>
        <begin position="37"/>
        <end position="48"/>
    </location>
</feature>
<evidence type="ECO:0000256" key="1">
    <source>
        <dbReference type="SAM" id="MobiDB-lite"/>
    </source>
</evidence>
<evidence type="ECO:0000313" key="3">
    <source>
        <dbReference type="EMBL" id="TFD34153.1"/>
    </source>
</evidence>
<accession>A0A4Y8JZ86</accession>
<dbReference type="InterPro" id="IPR003870">
    <property type="entry name" value="DUF222"/>
</dbReference>
<keyword evidence="3" id="KW-0378">Hydrolase</keyword>
<dbReference type="EMBL" id="SOHA01000001">
    <property type="protein sequence ID" value="TFD34153.1"/>
    <property type="molecule type" value="Genomic_DNA"/>
</dbReference>
<sequence>MLRRACSSLNSLVGTAGAGCARRADCVWPVSHPPPSLRDERPPGRPPDRNSACPPPSSPPPQTRFDQVIHRVQEGARMRRRMSVGARNVCLMKPSAVEQMETLGRHFDAIRETQAEAARVHARLVEQVDEARRFAETAARQAAMVPTKVALAAKVPLARWDAAMIAEREFVTELACTLRLPVRSAETLIAESRTLLHELPATRAALLDGSITYRHAQAIMHQAWSLPAEALPGFEQALLRSAPHLTVANLKYKARVLRERLHPETITARHQKSVADRRVVFEPEADGMASLSWVDSAEKVKAAYDRITVMGISLLAPDEPRTLTQLRADTFADLILDGVTAKGVGKGVRGTVHVTVPVLTLLGHSEEPGHLEGYGPIDPDTAREIAARAPSFIRILTHPETGVVLSVGRTRYKVPKHLRRYLRVRDETCRWPGCRRAAAHSDLDHTLDWQFEGLTAHDNLAHLCPADHALKSETRWSYVHRADGTLEWTSPTGRTFLSEPATIIRPPDKRPRSTGDSGPAPVRPTDATMGPPEPDEPPPF</sequence>